<dbReference type="RefSeq" id="WP_069644924.1">
    <property type="nucleotide sequence ID" value="NZ_MIJZ01000001.1"/>
</dbReference>
<evidence type="ECO:0000256" key="3">
    <source>
        <dbReference type="ARBA" id="ARBA00022989"/>
    </source>
</evidence>
<keyword evidence="4 5" id="KW-0472">Membrane</keyword>
<reference evidence="7" key="1">
    <citation type="submission" date="2016-09" db="EMBL/GenBank/DDBJ databases">
        <authorList>
            <person name="Gulvik C.A."/>
        </authorList>
    </citation>
    <scope>NUCLEOTIDE SEQUENCE [LARGE SCALE GENOMIC DNA]</scope>
    <source>
        <strain evidence="7">DSM 23328</strain>
    </source>
</reference>
<accession>A0A1E5GMD7</accession>
<evidence type="ECO:0000256" key="4">
    <source>
        <dbReference type="ARBA" id="ARBA00023136"/>
    </source>
</evidence>
<dbReference type="Proteomes" id="UP000094068">
    <property type="component" value="Unassembled WGS sequence"/>
</dbReference>
<evidence type="ECO:0000313" key="7">
    <source>
        <dbReference type="Proteomes" id="UP000094068"/>
    </source>
</evidence>
<protein>
    <recommendedName>
        <fullName evidence="8">Cobalt ABC transporter permease</fullName>
    </recommendedName>
</protein>
<evidence type="ECO:0000313" key="6">
    <source>
        <dbReference type="EMBL" id="OEG13869.1"/>
    </source>
</evidence>
<sequence>MNPNFFRRRHPLVTSCYYVVMLLIAMSTTNPLIISCCFLGSLSFQLLHLKKGEKHSIIYPLIFLILITITNPLFVHRGGTILFFFLSKPITLEAFVYGFFMGMMIASILYLFQNFQTTVDSEKFFYLFGKRFPKSALILTMIFRFIPLFQVYYQELNQVQKTIQLTQKRKLTEKASYGLDLFGNLFSWALENAMDTADSMKARGYGVTARSSRTVYRWKNMDLFSLFVILSLGSFFIISGTQGDYQFNFYPYSENLLLLLKQRWLDYLMIFVLALLPTLNRIREVIVWTILKSRI</sequence>
<comment type="caution">
    <text evidence="6">The sequence shown here is derived from an EMBL/GenBank/DDBJ whole genome shotgun (WGS) entry which is preliminary data.</text>
</comment>
<dbReference type="Pfam" id="PF02361">
    <property type="entry name" value="CbiQ"/>
    <property type="match status" value="1"/>
</dbReference>
<feature type="transmembrane region" description="Helical" evidence="5">
    <location>
        <begin position="263"/>
        <end position="282"/>
    </location>
</feature>
<dbReference type="EMBL" id="MIJZ01000001">
    <property type="protein sequence ID" value="OEG13869.1"/>
    <property type="molecule type" value="Genomic_DNA"/>
</dbReference>
<feature type="transmembrane region" description="Helical" evidence="5">
    <location>
        <begin position="223"/>
        <end position="243"/>
    </location>
</feature>
<name>A0A1E5GMD7_9ENTE</name>
<evidence type="ECO:0000256" key="5">
    <source>
        <dbReference type="SAM" id="Phobius"/>
    </source>
</evidence>
<dbReference type="InterPro" id="IPR003339">
    <property type="entry name" value="ABC/ECF_trnsptr_transmembrane"/>
</dbReference>
<dbReference type="OrthoDB" id="2039442at2"/>
<dbReference type="AlphaFoldDB" id="A0A1E5GMD7"/>
<gene>
    <name evidence="6" type="ORF">BCR21_02440</name>
</gene>
<dbReference type="GO" id="GO:0005886">
    <property type="term" value="C:plasma membrane"/>
    <property type="evidence" value="ECO:0007669"/>
    <property type="project" value="UniProtKB-ARBA"/>
</dbReference>
<feature type="transmembrane region" description="Helical" evidence="5">
    <location>
        <begin position="94"/>
        <end position="112"/>
    </location>
</feature>
<organism evidence="6 7">
    <name type="scientific">Enterococcus ureasiticus</name>
    <dbReference type="NCBI Taxonomy" id="903984"/>
    <lineage>
        <taxon>Bacteria</taxon>
        <taxon>Bacillati</taxon>
        <taxon>Bacillota</taxon>
        <taxon>Bacilli</taxon>
        <taxon>Lactobacillales</taxon>
        <taxon>Enterococcaceae</taxon>
        <taxon>Enterococcus</taxon>
    </lineage>
</organism>
<dbReference type="STRING" id="903984.BCR21_02440"/>
<evidence type="ECO:0008006" key="8">
    <source>
        <dbReference type="Google" id="ProtNLM"/>
    </source>
</evidence>
<feature type="transmembrane region" description="Helical" evidence="5">
    <location>
        <begin position="12"/>
        <end position="44"/>
    </location>
</feature>
<evidence type="ECO:0000256" key="2">
    <source>
        <dbReference type="ARBA" id="ARBA00022692"/>
    </source>
</evidence>
<feature type="transmembrane region" description="Helical" evidence="5">
    <location>
        <begin position="56"/>
        <end position="74"/>
    </location>
</feature>
<keyword evidence="7" id="KW-1185">Reference proteome</keyword>
<feature type="transmembrane region" description="Helical" evidence="5">
    <location>
        <begin position="132"/>
        <end position="153"/>
    </location>
</feature>
<keyword evidence="2 5" id="KW-0812">Transmembrane</keyword>
<proteinExistence type="predicted"/>
<comment type="subcellular location">
    <subcellularLocation>
        <location evidence="1">Membrane</location>
        <topology evidence="1">Multi-pass membrane protein</topology>
    </subcellularLocation>
</comment>
<dbReference type="CDD" id="cd16914">
    <property type="entry name" value="EcfT"/>
    <property type="match status" value="1"/>
</dbReference>
<keyword evidence="3 5" id="KW-1133">Transmembrane helix</keyword>
<evidence type="ECO:0000256" key="1">
    <source>
        <dbReference type="ARBA" id="ARBA00004141"/>
    </source>
</evidence>